<organism evidence="2">
    <name type="scientific">viral metagenome</name>
    <dbReference type="NCBI Taxonomy" id="1070528"/>
    <lineage>
        <taxon>unclassified sequences</taxon>
        <taxon>metagenomes</taxon>
        <taxon>organismal metagenomes</taxon>
    </lineage>
</organism>
<accession>A0A6C0ADZ4</accession>
<proteinExistence type="predicted"/>
<feature type="transmembrane region" description="Helical" evidence="1">
    <location>
        <begin position="99"/>
        <end position="122"/>
    </location>
</feature>
<sequence>MDKAYDNFLNIIVYSFVYIFIIFTLIFFVYESLIIFSDNNFNELKITLITFWVLVLIFMIILIFSIIYNYSQIWIPFYFILLIIVSIVLCIYSIIYQNICILCTCVILIIDLSFISFLWITLYFNNEELKRLGIETKIE</sequence>
<feature type="transmembrane region" description="Helical" evidence="1">
    <location>
        <begin position="12"/>
        <end position="36"/>
    </location>
</feature>
<keyword evidence="1" id="KW-0472">Membrane</keyword>
<feature type="transmembrane region" description="Helical" evidence="1">
    <location>
        <begin position="73"/>
        <end position="92"/>
    </location>
</feature>
<evidence type="ECO:0000313" key="2">
    <source>
        <dbReference type="EMBL" id="QHS77959.1"/>
    </source>
</evidence>
<protein>
    <submittedName>
        <fullName evidence="2">Uncharacterized protein</fullName>
    </submittedName>
</protein>
<dbReference type="EMBL" id="MN740594">
    <property type="protein sequence ID" value="QHS77959.1"/>
    <property type="molecule type" value="Genomic_DNA"/>
</dbReference>
<keyword evidence="1" id="KW-1133">Transmembrane helix</keyword>
<reference evidence="2" key="1">
    <citation type="journal article" date="2020" name="Nature">
        <title>Giant virus diversity and host interactions through global metagenomics.</title>
        <authorList>
            <person name="Schulz F."/>
            <person name="Roux S."/>
            <person name="Paez-Espino D."/>
            <person name="Jungbluth S."/>
            <person name="Walsh D.A."/>
            <person name="Denef V.J."/>
            <person name="McMahon K.D."/>
            <person name="Konstantinidis K.T."/>
            <person name="Eloe-Fadrosh E.A."/>
            <person name="Kyrpides N.C."/>
            <person name="Woyke T."/>
        </authorList>
    </citation>
    <scope>NUCLEOTIDE SEQUENCE</scope>
    <source>
        <strain evidence="2">GVMAG-S-1021933-23</strain>
    </source>
</reference>
<feature type="transmembrane region" description="Helical" evidence="1">
    <location>
        <begin position="48"/>
        <end position="67"/>
    </location>
</feature>
<dbReference type="AlphaFoldDB" id="A0A6C0ADZ4"/>
<name>A0A6C0ADZ4_9ZZZZ</name>
<evidence type="ECO:0000256" key="1">
    <source>
        <dbReference type="SAM" id="Phobius"/>
    </source>
</evidence>
<keyword evidence="1" id="KW-0812">Transmembrane</keyword>